<reference evidence="1" key="1">
    <citation type="submission" date="2024-03" db="EMBL/GenBank/DDBJ databases">
        <title>Whole genome sequecning of epiphytes from Marcgravia umbellata leaves.</title>
        <authorList>
            <person name="Kumar G."/>
            <person name="Savka M.A."/>
        </authorList>
    </citation>
    <scope>NUCLEOTIDE SEQUENCE</scope>
    <source>
        <strain evidence="1">RIT_BL5</strain>
    </source>
</reference>
<protein>
    <submittedName>
        <fullName evidence="1">Carbamate kinase</fullName>
        <ecNumber evidence="1">2.7.2.2</ecNumber>
    </submittedName>
</protein>
<keyword evidence="1" id="KW-0418">Kinase</keyword>
<comment type="caution">
    <text evidence="1">The sequence shown here is derived from an EMBL/GenBank/DDBJ whole genome shotgun (WGS) entry which is preliminary data.</text>
</comment>
<name>A0ACC6P8T9_9BACL</name>
<keyword evidence="2" id="KW-1185">Reference proteome</keyword>
<proteinExistence type="predicted"/>
<dbReference type="EMBL" id="JBBKAR010000016">
    <property type="protein sequence ID" value="MEJ8303350.1"/>
    <property type="molecule type" value="Genomic_DNA"/>
</dbReference>
<gene>
    <name evidence="1" type="primary">arcC</name>
    <name evidence="1" type="ORF">WKI47_05390</name>
</gene>
<organism evidence="1 2">
    <name type="scientific">Saccharibacillus sacchari</name>
    <dbReference type="NCBI Taxonomy" id="456493"/>
    <lineage>
        <taxon>Bacteria</taxon>
        <taxon>Bacillati</taxon>
        <taxon>Bacillota</taxon>
        <taxon>Bacilli</taxon>
        <taxon>Bacillales</taxon>
        <taxon>Paenibacillaceae</taxon>
        <taxon>Saccharibacillus</taxon>
    </lineage>
</organism>
<dbReference type="EC" id="2.7.2.2" evidence="1"/>
<accession>A0ACC6P8T9</accession>
<sequence length="319" mass="33983">MGKRIVVALGGNAILNEDPSTQGQIEALRHTSKQLIELIKQGHQLIISHGNGPQVGNLLLQQSIAQSEKNPALPLDTCVAMTQGSIGYWLQNTMNEAIAEAGLNQQVASIVTQVVVDENDPAFSNPTKPIGPFFTQEEAEKLSSETGEAYVEDSGRGYRKVVPSPKPQTIVEYPIIKTLIENGYVTVSAGGGGIPVKKVAHGYEGVEAVIDKDFASANLANLVEADYLFLLTGVDNVYVNYNKPNQEKLEDVTIDQLQAWIAEDQFAPGSMLPKVQAAIAFAESRPGSKAVITSLENIGAIFDGGSATVVMAGNPVQAV</sequence>
<keyword evidence="1" id="KW-0808">Transferase</keyword>
<dbReference type="Proteomes" id="UP001380953">
    <property type="component" value="Unassembled WGS sequence"/>
</dbReference>
<evidence type="ECO:0000313" key="1">
    <source>
        <dbReference type="EMBL" id="MEJ8303350.1"/>
    </source>
</evidence>
<evidence type="ECO:0000313" key="2">
    <source>
        <dbReference type="Proteomes" id="UP001380953"/>
    </source>
</evidence>